<feature type="compositionally biased region" description="Pro residues" evidence="1">
    <location>
        <begin position="40"/>
        <end position="58"/>
    </location>
</feature>
<gene>
    <name evidence="2" type="ORF">K469DRAFT_233931</name>
</gene>
<evidence type="ECO:0000313" key="2">
    <source>
        <dbReference type="EMBL" id="KAF2182473.1"/>
    </source>
</evidence>
<reference evidence="2" key="1">
    <citation type="journal article" date="2020" name="Stud. Mycol.">
        <title>101 Dothideomycetes genomes: a test case for predicting lifestyles and emergence of pathogens.</title>
        <authorList>
            <person name="Haridas S."/>
            <person name="Albert R."/>
            <person name="Binder M."/>
            <person name="Bloem J."/>
            <person name="Labutti K."/>
            <person name="Salamov A."/>
            <person name="Andreopoulos B."/>
            <person name="Baker S."/>
            <person name="Barry K."/>
            <person name="Bills G."/>
            <person name="Bluhm B."/>
            <person name="Cannon C."/>
            <person name="Castanera R."/>
            <person name="Culley D."/>
            <person name="Daum C."/>
            <person name="Ezra D."/>
            <person name="Gonzalez J."/>
            <person name="Henrissat B."/>
            <person name="Kuo A."/>
            <person name="Liang C."/>
            <person name="Lipzen A."/>
            <person name="Lutzoni F."/>
            <person name="Magnuson J."/>
            <person name="Mondo S."/>
            <person name="Nolan M."/>
            <person name="Ohm R."/>
            <person name="Pangilinan J."/>
            <person name="Park H.-J."/>
            <person name="Ramirez L."/>
            <person name="Alfaro M."/>
            <person name="Sun H."/>
            <person name="Tritt A."/>
            <person name="Yoshinaga Y."/>
            <person name="Zwiers L.-H."/>
            <person name="Turgeon B."/>
            <person name="Goodwin S."/>
            <person name="Spatafora J."/>
            <person name="Crous P."/>
            <person name="Grigoriev I."/>
        </authorList>
    </citation>
    <scope>NUCLEOTIDE SEQUENCE</scope>
    <source>
        <strain evidence="2">CBS 207.26</strain>
    </source>
</reference>
<dbReference type="Proteomes" id="UP000800200">
    <property type="component" value="Unassembled WGS sequence"/>
</dbReference>
<dbReference type="OrthoDB" id="3912456at2759"/>
<sequence length="189" mass="20926">MCYHNYTCHNGCGHIGESHISPITLCADAEQRLALRRGPMSPPLPTSPPPKNTFPFPPPKHRPTSKLHKRIASFSASISRTTSSASMASSRRAVSGPSRTSTSSFASSGAELGIADHELEAVKCERPQKRSLVSNGMDVCKECGKWVREMRFMLERFDKTGSVRGTGAFEEFLKGRANNEQIEKELYRR</sequence>
<feature type="compositionally biased region" description="Low complexity" evidence="1">
    <location>
        <begin position="72"/>
        <end position="107"/>
    </location>
</feature>
<name>A0A6A6DTS8_9PEZI</name>
<keyword evidence="3" id="KW-1185">Reference proteome</keyword>
<dbReference type="AlphaFoldDB" id="A0A6A6DTS8"/>
<feature type="compositionally biased region" description="Basic residues" evidence="1">
    <location>
        <begin position="59"/>
        <end position="71"/>
    </location>
</feature>
<organism evidence="2 3">
    <name type="scientific">Zopfia rhizophila CBS 207.26</name>
    <dbReference type="NCBI Taxonomy" id="1314779"/>
    <lineage>
        <taxon>Eukaryota</taxon>
        <taxon>Fungi</taxon>
        <taxon>Dikarya</taxon>
        <taxon>Ascomycota</taxon>
        <taxon>Pezizomycotina</taxon>
        <taxon>Dothideomycetes</taxon>
        <taxon>Dothideomycetes incertae sedis</taxon>
        <taxon>Zopfiaceae</taxon>
        <taxon>Zopfia</taxon>
    </lineage>
</organism>
<evidence type="ECO:0000256" key="1">
    <source>
        <dbReference type="SAM" id="MobiDB-lite"/>
    </source>
</evidence>
<feature type="region of interest" description="Disordered" evidence="1">
    <location>
        <begin position="37"/>
        <end position="107"/>
    </location>
</feature>
<proteinExistence type="predicted"/>
<dbReference type="EMBL" id="ML994648">
    <property type="protein sequence ID" value="KAF2182473.1"/>
    <property type="molecule type" value="Genomic_DNA"/>
</dbReference>
<evidence type="ECO:0000313" key="3">
    <source>
        <dbReference type="Proteomes" id="UP000800200"/>
    </source>
</evidence>
<protein>
    <submittedName>
        <fullName evidence="2">Uncharacterized protein</fullName>
    </submittedName>
</protein>
<accession>A0A6A6DTS8</accession>